<protein>
    <submittedName>
        <fullName evidence="2">Uncharacterized protein</fullName>
    </submittedName>
</protein>
<organism evidence="2">
    <name type="scientific">marine sediment metagenome</name>
    <dbReference type="NCBI Taxonomy" id="412755"/>
    <lineage>
        <taxon>unclassified sequences</taxon>
        <taxon>metagenomes</taxon>
        <taxon>ecological metagenomes</taxon>
    </lineage>
</organism>
<comment type="caution">
    <text evidence="2">The sequence shown here is derived from an EMBL/GenBank/DDBJ whole genome shotgun (WGS) entry which is preliminary data.</text>
</comment>
<dbReference type="EMBL" id="LAZR01005118">
    <property type="protein sequence ID" value="KKN02709.1"/>
    <property type="molecule type" value="Genomic_DNA"/>
</dbReference>
<gene>
    <name evidence="2" type="ORF">LCGC14_1114940</name>
</gene>
<dbReference type="AlphaFoldDB" id="A0A0F9MAD9"/>
<sequence>MAERPGNRSRSSVRAETRDEEDHIQTIKLFESAHLGFGDAQEVANFRYNRVHGSIDARWPGQVRAGLQIRSIANANWDRVPVFAHQWQDTASVPNVMIYIVVQDELWGLRFGALTQTSTGNIFGANATDAMMHNDGSGVPLIYIGFGDSGSEQSIRSTTAFTPGGDPTTATAAGTLRARLLFSLNGRAYRTLQPSGGQQACQVSTLPIGSDPITLANWGAAQTVGFASTRVNALTSVRHLPIAVKPEGIFMYNEGLDRWVNMTPGWKDAMHLRNGIGAHSLGNQAVIPMGDGGTMLFDGWNLVPFDPIGFDAAPNAHTTVGELNATANLKYWVVGVTGDSGDVGTGGGMENVKEIGAGSDLRVFHFNNTGSTFTDISSNMRDFDLTSTSAITMNESTDVLWIGWIRPFSAVNIRITGSGNSNAATVTAQVGQSGGGYTGVTVRDFTDVAGASLGRQDKIVMTEDPVGVRNWVQTTVNSVTLYWLRLNWNTGLSGAITLTTLHIQPWYPSVDDTNFPLDGLDKSGNFPHILLGTKDRQEANLWHDMGGLPEPDDIGAVLYTDVGGTSINRSRNLTLIGRYRIWTMDLTAGDHPGTEAHPFINDVGLIESTSMIPVPGKLCRLVRIRINGQEADPALLARFYYTWDYGNPWSKASTVQRFPADFEINQQSKGYRFRWAWGWSQSAVTALLTQPALTEIEGDFEVLPDDLDVTQERPLTSTPRF</sequence>
<name>A0A0F9MAD9_9ZZZZ</name>
<accession>A0A0F9MAD9</accession>
<reference evidence="2" key="1">
    <citation type="journal article" date="2015" name="Nature">
        <title>Complex archaea that bridge the gap between prokaryotes and eukaryotes.</title>
        <authorList>
            <person name="Spang A."/>
            <person name="Saw J.H."/>
            <person name="Jorgensen S.L."/>
            <person name="Zaremba-Niedzwiedzka K."/>
            <person name="Martijn J."/>
            <person name="Lind A.E."/>
            <person name="van Eijk R."/>
            <person name="Schleper C."/>
            <person name="Guy L."/>
            <person name="Ettema T.J."/>
        </authorList>
    </citation>
    <scope>NUCLEOTIDE SEQUENCE</scope>
</reference>
<feature type="region of interest" description="Disordered" evidence="1">
    <location>
        <begin position="1"/>
        <end position="20"/>
    </location>
</feature>
<evidence type="ECO:0000256" key="1">
    <source>
        <dbReference type="SAM" id="MobiDB-lite"/>
    </source>
</evidence>
<evidence type="ECO:0000313" key="2">
    <source>
        <dbReference type="EMBL" id="KKN02709.1"/>
    </source>
</evidence>
<proteinExistence type="predicted"/>